<proteinExistence type="predicted"/>
<dbReference type="GO" id="GO:0006313">
    <property type="term" value="P:DNA transposition"/>
    <property type="evidence" value="ECO:0007669"/>
    <property type="project" value="InterPro"/>
</dbReference>
<sequence length="171" mass="20305">MRMKEDHMKNGQLKPGYHLQIATNSQFVLSYDVYQNPTDTRTMIPLLTLIKETYGHLPEYIVADAGYGSEPNYMAIIDEFNRTPLITYGMFIKDKTNKYKSDIFNTHNWEYDEINDEFICPNHKRLGFKRYAYRHDKYGFRKDFKLYECDDCSECPLKNDCMKSNSQSNKK</sequence>
<feature type="domain" description="Transposase IS4-like" evidence="1">
    <location>
        <begin position="7"/>
        <end position="137"/>
    </location>
</feature>
<dbReference type="Proteomes" id="UP000254412">
    <property type="component" value="Unassembled WGS sequence"/>
</dbReference>
<accession>A0A380GNK4</accession>
<reference evidence="2 3" key="1">
    <citation type="submission" date="2018-06" db="EMBL/GenBank/DDBJ databases">
        <authorList>
            <consortium name="Pathogen Informatics"/>
            <person name="Doyle S."/>
        </authorList>
    </citation>
    <scope>NUCLEOTIDE SEQUENCE [LARGE SCALE GENOMIC DNA]</scope>
    <source>
        <strain evidence="2 3">NCTC13834</strain>
    </source>
</reference>
<evidence type="ECO:0000313" key="2">
    <source>
        <dbReference type="EMBL" id="SUM55344.1"/>
    </source>
</evidence>
<evidence type="ECO:0000313" key="3">
    <source>
        <dbReference type="Proteomes" id="UP000254412"/>
    </source>
</evidence>
<name>A0A380GNK4_9STAP</name>
<organism evidence="2 3">
    <name type="scientific">Staphylococcus nepalensis</name>
    <dbReference type="NCBI Taxonomy" id="214473"/>
    <lineage>
        <taxon>Bacteria</taxon>
        <taxon>Bacillati</taxon>
        <taxon>Bacillota</taxon>
        <taxon>Bacilli</taxon>
        <taxon>Bacillales</taxon>
        <taxon>Staphylococcaceae</taxon>
        <taxon>Staphylococcus</taxon>
    </lineage>
</organism>
<dbReference type="PANTHER" id="PTHR33408:SF2">
    <property type="entry name" value="TRANSPOSASE DDE DOMAIN-CONTAINING PROTEIN"/>
    <property type="match status" value="1"/>
</dbReference>
<protein>
    <submittedName>
        <fullName evidence="2">IS1272 transposase</fullName>
    </submittedName>
</protein>
<gene>
    <name evidence="2" type="primary">tnp_4</name>
    <name evidence="2" type="ORF">NCTC13834_01708</name>
</gene>
<dbReference type="Pfam" id="PF01609">
    <property type="entry name" value="DDE_Tnp_1"/>
    <property type="match status" value="1"/>
</dbReference>
<dbReference type="GO" id="GO:0003677">
    <property type="term" value="F:DNA binding"/>
    <property type="evidence" value="ECO:0007669"/>
    <property type="project" value="InterPro"/>
</dbReference>
<dbReference type="AlphaFoldDB" id="A0A380GNK4"/>
<dbReference type="GO" id="GO:0004803">
    <property type="term" value="F:transposase activity"/>
    <property type="evidence" value="ECO:0007669"/>
    <property type="project" value="InterPro"/>
</dbReference>
<evidence type="ECO:0000259" key="1">
    <source>
        <dbReference type="Pfam" id="PF01609"/>
    </source>
</evidence>
<dbReference type="InterPro" id="IPR002559">
    <property type="entry name" value="Transposase_11"/>
</dbReference>
<dbReference type="EMBL" id="UHDS01000001">
    <property type="protein sequence ID" value="SUM55344.1"/>
    <property type="molecule type" value="Genomic_DNA"/>
</dbReference>
<dbReference type="PANTHER" id="PTHR33408">
    <property type="entry name" value="TRANSPOSASE"/>
    <property type="match status" value="1"/>
</dbReference>